<dbReference type="GO" id="GO:0000786">
    <property type="term" value="C:nucleosome"/>
    <property type="evidence" value="ECO:0007669"/>
    <property type="project" value="InterPro"/>
</dbReference>
<dbReference type="Proteomes" id="UP000322000">
    <property type="component" value="Chromosome 13"/>
</dbReference>
<feature type="region of interest" description="Disordered" evidence="2">
    <location>
        <begin position="1"/>
        <end position="31"/>
    </location>
</feature>
<dbReference type="AlphaFoldDB" id="A0A7E5W7E1"/>
<organism evidence="4 5">
    <name type="scientific">Trichoplusia ni</name>
    <name type="common">Cabbage looper</name>
    <dbReference type="NCBI Taxonomy" id="7111"/>
    <lineage>
        <taxon>Eukaryota</taxon>
        <taxon>Metazoa</taxon>
        <taxon>Ecdysozoa</taxon>
        <taxon>Arthropoda</taxon>
        <taxon>Hexapoda</taxon>
        <taxon>Insecta</taxon>
        <taxon>Pterygota</taxon>
        <taxon>Neoptera</taxon>
        <taxon>Endopterygota</taxon>
        <taxon>Lepidoptera</taxon>
        <taxon>Glossata</taxon>
        <taxon>Ditrysia</taxon>
        <taxon>Noctuoidea</taxon>
        <taxon>Noctuidae</taxon>
        <taxon>Plusiinae</taxon>
        <taxon>Trichoplusia</taxon>
    </lineage>
</organism>
<dbReference type="KEGG" id="tnl:113500104"/>
<evidence type="ECO:0000256" key="1">
    <source>
        <dbReference type="ARBA" id="ARBA00006846"/>
    </source>
</evidence>
<dbReference type="RefSeq" id="XP_026736578.1">
    <property type="nucleotide sequence ID" value="XM_026880777.1"/>
</dbReference>
<feature type="domain" description="Core Histone H2A/H2B/H3" evidence="3">
    <location>
        <begin position="24"/>
        <end position="102"/>
    </location>
</feature>
<dbReference type="GeneID" id="113500104"/>
<dbReference type="FunFam" id="1.10.20.10:FF:000043">
    <property type="entry name" value="Histone H2B"/>
    <property type="match status" value="1"/>
</dbReference>
<proteinExistence type="inferred from homology"/>
<feature type="compositionally biased region" description="Basic and acidic residues" evidence="2">
    <location>
        <begin position="12"/>
        <end position="22"/>
    </location>
</feature>
<dbReference type="InterPro" id="IPR009072">
    <property type="entry name" value="Histone-fold"/>
</dbReference>
<dbReference type="InParanoid" id="A0A7E5W7E1"/>
<dbReference type="PANTHER" id="PTHR23428">
    <property type="entry name" value="HISTONE H2B"/>
    <property type="match status" value="1"/>
</dbReference>
<evidence type="ECO:0000256" key="2">
    <source>
        <dbReference type="SAM" id="MobiDB-lite"/>
    </source>
</evidence>
<dbReference type="Gene3D" id="1.10.20.10">
    <property type="entry name" value="Histone, subunit A"/>
    <property type="match status" value="1"/>
</dbReference>
<keyword evidence="4" id="KW-1185">Reference proteome</keyword>
<protein>
    <submittedName>
        <fullName evidence="5">Late histone H2B.L4-like</fullName>
    </submittedName>
</protein>
<gene>
    <name evidence="5" type="primary">LOC113500104</name>
</gene>
<dbReference type="OrthoDB" id="1166527at2759"/>
<accession>A0A7E5W7E1</accession>
<dbReference type="GO" id="GO:0003677">
    <property type="term" value="F:DNA binding"/>
    <property type="evidence" value="ECO:0007669"/>
    <property type="project" value="InterPro"/>
</dbReference>
<dbReference type="GO" id="GO:0046982">
    <property type="term" value="F:protein heterodimerization activity"/>
    <property type="evidence" value="ECO:0007669"/>
    <property type="project" value="InterPro"/>
</dbReference>
<evidence type="ECO:0000313" key="5">
    <source>
        <dbReference type="RefSeq" id="XP_026736578.1"/>
    </source>
</evidence>
<dbReference type="GO" id="GO:0005634">
    <property type="term" value="C:nucleus"/>
    <property type="evidence" value="ECO:0007669"/>
    <property type="project" value="UniProtKB-ARBA"/>
</dbReference>
<comment type="similarity">
    <text evidence="1">Belongs to the histone H2B family.</text>
</comment>
<dbReference type="InterPro" id="IPR007125">
    <property type="entry name" value="H2A/H2B/H3"/>
</dbReference>
<dbReference type="PRINTS" id="PR00621">
    <property type="entry name" value="HISTONEH2B"/>
</dbReference>
<dbReference type="CDD" id="cd22910">
    <property type="entry name" value="HFD_H2B"/>
    <property type="match status" value="1"/>
</dbReference>
<evidence type="ECO:0000313" key="4">
    <source>
        <dbReference type="Proteomes" id="UP000322000"/>
    </source>
</evidence>
<dbReference type="SUPFAM" id="SSF47113">
    <property type="entry name" value="Histone-fold"/>
    <property type="match status" value="1"/>
</dbReference>
<feature type="compositionally biased region" description="Basic residues" evidence="2">
    <location>
        <begin position="1"/>
        <end position="11"/>
    </location>
</feature>
<dbReference type="Pfam" id="PF00125">
    <property type="entry name" value="Histone"/>
    <property type="match status" value="1"/>
</dbReference>
<dbReference type="InterPro" id="IPR000558">
    <property type="entry name" value="Histone_H2B"/>
</dbReference>
<evidence type="ECO:0000259" key="3">
    <source>
        <dbReference type="Pfam" id="PF00125"/>
    </source>
</evidence>
<reference evidence="5" key="1">
    <citation type="submission" date="2025-08" db="UniProtKB">
        <authorList>
            <consortium name="RefSeq"/>
        </authorList>
    </citation>
    <scope>IDENTIFICATION</scope>
</reference>
<dbReference type="SMART" id="SM00427">
    <property type="entry name" value="H2B"/>
    <property type="match status" value="1"/>
</dbReference>
<name>A0A7E5W7E1_TRINI</name>
<dbReference type="GO" id="GO:0030527">
    <property type="term" value="F:structural constituent of chromatin"/>
    <property type="evidence" value="ECO:0007669"/>
    <property type="project" value="InterPro"/>
</dbReference>
<sequence>MAPVKGPKKPLKSMEKAIEKPISKLKSKKSKKKNYQSFSIYLYKLLRTVAKDNLGISRKSMLIMNNFVNDMLEKIAEEAGRLVSHSKKTTLSSREIQAAVKLIIPGELATHANIEAMKAISMYHKSHERDAATKI</sequence>